<dbReference type="GO" id="GO:0005778">
    <property type="term" value="C:peroxisomal membrane"/>
    <property type="evidence" value="ECO:0007669"/>
    <property type="project" value="TreeGrafter"/>
</dbReference>
<evidence type="ECO:0000256" key="1">
    <source>
        <dbReference type="SAM" id="MobiDB-lite"/>
    </source>
</evidence>
<dbReference type="Gene3D" id="1.20.120.900">
    <property type="entry name" value="Pex19, mPTS binding domain"/>
    <property type="match status" value="1"/>
</dbReference>
<feature type="compositionally biased region" description="Basic and acidic residues" evidence="1">
    <location>
        <begin position="166"/>
        <end position="178"/>
    </location>
</feature>
<proteinExistence type="predicted"/>
<dbReference type="AlphaFoldDB" id="M2R2C1"/>
<dbReference type="PANTHER" id="PTHR12774">
    <property type="entry name" value="PEROXISOMAL BIOGENESIS FACTOR 19"/>
    <property type="match status" value="1"/>
</dbReference>
<feature type="compositionally biased region" description="Acidic residues" evidence="1">
    <location>
        <begin position="12"/>
        <end position="23"/>
    </location>
</feature>
<keyword evidence="3" id="KW-1185">Reference proteome</keyword>
<feature type="region of interest" description="Disordered" evidence="1">
    <location>
        <begin position="1"/>
        <end position="115"/>
    </location>
</feature>
<dbReference type="PANTHER" id="PTHR12774:SF2">
    <property type="entry name" value="PEROXISOMAL BIOGENESIS FACTOR 19"/>
    <property type="match status" value="1"/>
</dbReference>
<dbReference type="InterPro" id="IPR038322">
    <property type="entry name" value="Pex19_C_sf"/>
</dbReference>
<accession>M2R2C1</accession>
<evidence type="ECO:0000313" key="3">
    <source>
        <dbReference type="Proteomes" id="UP000016930"/>
    </source>
</evidence>
<dbReference type="GO" id="GO:0045046">
    <property type="term" value="P:protein import into peroxisome membrane"/>
    <property type="evidence" value="ECO:0007669"/>
    <property type="project" value="TreeGrafter"/>
</dbReference>
<dbReference type="InterPro" id="IPR006708">
    <property type="entry name" value="Pex19"/>
</dbReference>
<feature type="compositionally biased region" description="Basic and acidic residues" evidence="1">
    <location>
        <begin position="98"/>
        <end position="115"/>
    </location>
</feature>
<reference evidence="2 3" key="1">
    <citation type="journal article" date="2012" name="Proc. Natl. Acad. Sci. U.S.A.">
        <title>Comparative genomics of Ceriporiopsis subvermispora and Phanerochaete chrysosporium provide insight into selective ligninolysis.</title>
        <authorList>
            <person name="Fernandez-Fueyo E."/>
            <person name="Ruiz-Duenas F.J."/>
            <person name="Ferreira P."/>
            <person name="Floudas D."/>
            <person name="Hibbett D.S."/>
            <person name="Canessa P."/>
            <person name="Larrondo L.F."/>
            <person name="James T.Y."/>
            <person name="Seelenfreund D."/>
            <person name="Lobos S."/>
            <person name="Polanco R."/>
            <person name="Tello M."/>
            <person name="Honda Y."/>
            <person name="Watanabe T."/>
            <person name="Watanabe T."/>
            <person name="Ryu J.S."/>
            <person name="Kubicek C.P."/>
            <person name="Schmoll M."/>
            <person name="Gaskell J."/>
            <person name="Hammel K.E."/>
            <person name="St John F.J."/>
            <person name="Vanden Wymelenberg A."/>
            <person name="Sabat G."/>
            <person name="Splinter BonDurant S."/>
            <person name="Syed K."/>
            <person name="Yadav J.S."/>
            <person name="Doddapaneni H."/>
            <person name="Subramanian V."/>
            <person name="Lavin J.L."/>
            <person name="Oguiza J.A."/>
            <person name="Perez G."/>
            <person name="Pisabarro A.G."/>
            <person name="Ramirez L."/>
            <person name="Santoyo F."/>
            <person name="Master E."/>
            <person name="Coutinho P.M."/>
            <person name="Henrissat B."/>
            <person name="Lombard V."/>
            <person name="Magnuson J.K."/>
            <person name="Kuees U."/>
            <person name="Hori C."/>
            <person name="Igarashi K."/>
            <person name="Samejima M."/>
            <person name="Held B.W."/>
            <person name="Barry K.W."/>
            <person name="LaButti K.M."/>
            <person name="Lapidus A."/>
            <person name="Lindquist E.A."/>
            <person name="Lucas S.M."/>
            <person name="Riley R."/>
            <person name="Salamov A.A."/>
            <person name="Hoffmeister D."/>
            <person name="Schwenk D."/>
            <person name="Hadar Y."/>
            <person name="Yarden O."/>
            <person name="de Vries R.P."/>
            <person name="Wiebenga A."/>
            <person name="Stenlid J."/>
            <person name="Eastwood D."/>
            <person name="Grigoriev I.V."/>
            <person name="Berka R.M."/>
            <person name="Blanchette R.A."/>
            <person name="Kersten P."/>
            <person name="Martinez A.T."/>
            <person name="Vicuna R."/>
            <person name="Cullen D."/>
        </authorList>
    </citation>
    <scope>NUCLEOTIDE SEQUENCE [LARGE SCALE GENOMIC DNA]</scope>
    <source>
        <strain evidence="2 3">B</strain>
    </source>
</reference>
<organism evidence="2 3">
    <name type="scientific">Ceriporiopsis subvermispora (strain B)</name>
    <name type="common">White-rot fungus</name>
    <name type="synonym">Gelatoporia subvermispora</name>
    <dbReference type="NCBI Taxonomy" id="914234"/>
    <lineage>
        <taxon>Eukaryota</taxon>
        <taxon>Fungi</taxon>
        <taxon>Dikarya</taxon>
        <taxon>Basidiomycota</taxon>
        <taxon>Agaricomycotina</taxon>
        <taxon>Agaricomycetes</taxon>
        <taxon>Polyporales</taxon>
        <taxon>Gelatoporiaceae</taxon>
        <taxon>Gelatoporia</taxon>
    </lineage>
</organism>
<dbReference type="EMBL" id="KB445811">
    <property type="protein sequence ID" value="EMD32382.1"/>
    <property type="molecule type" value="Genomic_DNA"/>
</dbReference>
<feature type="compositionally biased region" description="Low complexity" evidence="1">
    <location>
        <begin position="44"/>
        <end position="53"/>
    </location>
</feature>
<feature type="region of interest" description="Disordered" evidence="1">
    <location>
        <begin position="128"/>
        <end position="187"/>
    </location>
</feature>
<evidence type="ECO:0008006" key="4">
    <source>
        <dbReference type="Google" id="ProtNLM"/>
    </source>
</evidence>
<protein>
    <recommendedName>
        <fullName evidence="4">Pex19-domain-containing protein</fullName>
    </recommendedName>
</protein>
<name>M2R2C1_CERS8</name>
<evidence type="ECO:0000313" key="2">
    <source>
        <dbReference type="EMBL" id="EMD32382.1"/>
    </source>
</evidence>
<sequence>MSTSQKARVNDVDEDLDDLDDVLEQFNKAPAPTEKPPVAPSGPQPSANAQQQPCAPPALDLPDDFASELARGMESLMREIAAESGVDLDDGPGAAGNGERRALSEEEQKEQERRFAAAWEAMLVEGMNGRMDPDGISGSDAASAKGKETPGQAGKAPGAEQPFQETIRKAMDKLKESDSNLQADASAGSADSLEALLAQFEGLAEGSGESEEELHGVLQTMMGHLMSKDVLYEPLKELHDKFPSYLEEHGSKLGADDKRRYESQYSTVSKIIAVFDDPSYSDDDPLKGVHIVELMNQMQTYGSPPAEVMGPMPPGMEVGADGMPKIPEGCTIA</sequence>
<dbReference type="STRING" id="914234.M2R2C1"/>
<dbReference type="Pfam" id="PF04614">
    <property type="entry name" value="Pex19"/>
    <property type="match status" value="1"/>
</dbReference>
<dbReference type="Proteomes" id="UP000016930">
    <property type="component" value="Unassembled WGS sequence"/>
</dbReference>
<dbReference type="GO" id="GO:0033328">
    <property type="term" value="F:peroxisome membrane targeting sequence binding"/>
    <property type="evidence" value="ECO:0007669"/>
    <property type="project" value="TreeGrafter"/>
</dbReference>
<gene>
    <name evidence="2" type="ORF">CERSUDRAFT_118745</name>
</gene>
<feature type="compositionally biased region" description="Pro residues" evidence="1">
    <location>
        <begin position="33"/>
        <end position="43"/>
    </location>
</feature>
<dbReference type="HOGENOM" id="CLU_043063_0_0_1"/>
<dbReference type="OrthoDB" id="21292at2759"/>